<gene>
    <name evidence="1" type="ordered locus">Dbac_1237</name>
</gene>
<dbReference type="STRING" id="525897.Dbac_1237"/>
<dbReference type="HOGENOM" id="CLU_2769040_0_0_7"/>
<protein>
    <submittedName>
        <fullName evidence="1">Uncharacterized protein</fullName>
    </submittedName>
</protein>
<organism evidence="1 2">
    <name type="scientific">Desulfomicrobium baculatum (strain DSM 4028 / VKM B-1378 / X)</name>
    <name type="common">Desulfovibrio baculatus</name>
    <dbReference type="NCBI Taxonomy" id="525897"/>
    <lineage>
        <taxon>Bacteria</taxon>
        <taxon>Pseudomonadati</taxon>
        <taxon>Thermodesulfobacteriota</taxon>
        <taxon>Desulfovibrionia</taxon>
        <taxon>Desulfovibrionales</taxon>
        <taxon>Desulfomicrobiaceae</taxon>
        <taxon>Desulfomicrobium</taxon>
    </lineage>
</organism>
<evidence type="ECO:0000313" key="2">
    <source>
        <dbReference type="Proteomes" id="UP000002216"/>
    </source>
</evidence>
<dbReference type="AlphaFoldDB" id="C7LRV7"/>
<reference evidence="1 2" key="1">
    <citation type="journal article" date="2009" name="Stand. Genomic Sci.">
        <title>Complete genome sequence of Desulfomicrobium baculatum type strain (X).</title>
        <authorList>
            <person name="Copeland A."/>
            <person name="Spring S."/>
            <person name="Goker M."/>
            <person name="Schneider S."/>
            <person name="Lapidus A."/>
            <person name="Del Rio T.G."/>
            <person name="Tice H."/>
            <person name="Cheng J.F."/>
            <person name="Chen F."/>
            <person name="Nolan M."/>
            <person name="Bruce D."/>
            <person name="Goodwin L."/>
            <person name="Pitluck S."/>
            <person name="Ivanova N."/>
            <person name="Mavrommatis K."/>
            <person name="Ovchinnikova G."/>
            <person name="Pati A."/>
            <person name="Chen A."/>
            <person name="Palaniappan K."/>
            <person name="Land M."/>
            <person name="Hauser L."/>
            <person name="Chang Y.J."/>
            <person name="Jeffries C.C."/>
            <person name="Meincke L."/>
            <person name="Sims D."/>
            <person name="Brettin T."/>
            <person name="Detter J.C."/>
            <person name="Han C."/>
            <person name="Chain P."/>
            <person name="Bristow J."/>
            <person name="Eisen J.A."/>
            <person name="Markowitz V."/>
            <person name="Hugenholtz P."/>
            <person name="Kyrpides N.C."/>
            <person name="Klenk H.P."/>
            <person name="Lucas S."/>
        </authorList>
    </citation>
    <scope>NUCLEOTIDE SEQUENCE [LARGE SCALE GENOMIC DNA]</scope>
    <source>
        <strain evidence="2">DSM 4028 / VKM B-1378 / X</strain>
    </source>
</reference>
<sequence length="69" mass="7966">MALIKLLDVQDCAVLDEVESSDTIKLSEHFGVLKFVLDTLRKKIELKIADSEWRYEDGEKDDSKEETVH</sequence>
<accession>C7LRV7</accession>
<dbReference type="EMBL" id="CP001629">
    <property type="protein sequence ID" value="ACU89340.1"/>
    <property type="molecule type" value="Genomic_DNA"/>
</dbReference>
<dbReference type="KEGG" id="dba:Dbac_1237"/>
<keyword evidence="2" id="KW-1185">Reference proteome</keyword>
<proteinExistence type="predicted"/>
<evidence type="ECO:0000313" key="1">
    <source>
        <dbReference type="EMBL" id="ACU89340.1"/>
    </source>
</evidence>
<dbReference type="Proteomes" id="UP000002216">
    <property type="component" value="Chromosome"/>
</dbReference>
<name>C7LRV7_DESBD</name>